<sequence length="80" mass="9086">MIIDNRVAKGHSHLIVLKCQVSIAPIIAYWVLMKVENRTGGGVREQNHSSWSPSADDEEAFYLQKHVQGREFCRVATICF</sequence>
<evidence type="ECO:0000313" key="2">
    <source>
        <dbReference type="EMBL" id="GFQ93694.1"/>
    </source>
</evidence>
<keyword evidence="1" id="KW-0812">Transmembrane</keyword>
<keyword evidence="3" id="KW-1185">Reference proteome</keyword>
<gene>
    <name evidence="2" type="ORF">TNCT_107641</name>
</gene>
<dbReference type="Proteomes" id="UP000887116">
    <property type="component" value="Unassembled WGS sequence"/>
</dbReference>
<dbReference type="EMBL" id="BMAO01014237">
    <property type="protein sequence ID" value="GFQ93694.1"/>
    <property type="molecule type" value="Genomic_DNA"/>
</dbReference>
<proteinExistence type="predicted"/>
<keyword evidence="1" id="KW-1133">Transmembrane helix</keyword>
<comment type="caution">
    <text evidence="2">The sequence shown here is derived from an EMBL/GenBank/DDBJ whole genome shotgun (WGS) entry which is preliminary data.</text>
</comment>
<name>A0A8X6L253_TRICU</name>
<evidence type="ECO:0000313" key="3">
    <source>
        <dbReference type="Proteomes" id="UP000887116"/>
    </source>
</evidence>
<protein>
    <submittedName>
        <fullName evidence="2">Uncharacterized protein</fullName>
    </submittedName>
</protein>
<feature type="transmembrane region" description="Helical" evidence="1">
    <location>
        <begin position="12"/>
        <end position="32"/>
    </location>
</feature>
<accession>A0A8X6L253</accession>
<dbReference type="AlphaFoldDB" id="A0A8X6L253"/>
<reference evidence="2" key="1">
    <citation type="submission" date="2020-07" db="EMBL/GenBank/DDBJ databases">
        <title>Multicomponent nature underlies the extraordinary mechanical properties of spider dragline silk.</title>
        <authorList>
            <person name="Kono N."/>
            <person name="Nakamura H."/>
            <person name="Mori M."/>
            <person name="Yoshida Y."/>
            <person name="Ohtoshi R."/>
            <person name="Malay A.D."/>
            <person name="Moran D.A.P."/>
            <person name="Tomita M."/>
            <person name="Numata K."/>
            <person name="Arakawa K."/>
        </authorList>
    </citation>
    <scope>NUCLEOTIDE SEQUENCE</scope>
</reference>
<evidence type="ECO:0000256" key="1">
    <source>
        <dbReference type="SAM" id="Phobius"/>
    </source>
</evidence>
<keyword evidence="1" id="KW-0472">Membrane</keyword>
<organism evidence="2 3">
    <name type="scientific">Trichonephila clavata</name>
    <name type="common">Joro spider</name>
    <name type="synonym">Nephila clavata</name>
    <dbReference type="NCBI Taxonomy" id="2740835"/>
    <lineage>
        <taxon>Eukaryota</taxon>
        <taxon>Metazoa</taxon>
        <taxon>Ecdysozoa</taxon>
        <taxon>Arthropoda</taxon>
        <taxon>Chelicerata</taxon>
        <taxon>Arachnida</taxon>
        <taxon>Araneae</taxon>
        <taxon>Araneomorphae</taxon>
        <taxon>Entelegynae</taxon>
        <taxon>Araneoidea</taxon>
        <taxon>Nephilidae</taxon>
        <taxon>Trichonephila</taxon>
    </lineage>
</organism>